<dbReference type="PANTHER" id="PTHR39188">
    <property type="entry name" value="MEMBRANE-ASSOCIATED ZINC METALLOPROTEASE M50B"/>
    <property type="match status" value="1"/>
</dbReference>
<dbReference type="PROSITE" id="PS51371">
    <property type="entry name" value="CBS"/>
    <property type="match status" value="1"/>
</dbReference>
<dbReference type="CDD" id="cd06164">
    <property type="entry name" value="S2P-M50_SpoIVFB_CBS"/>
    <property type="match status" value="1"/>
</dbReference>
<dbReference type="InterPro" id="IPR016483">
    <property type="entry name" value="UCP006404_Pept_M50_CBS"/>
</dbReference>
<evidence type="ECO:0000256" key="3">
    <source>
        <dbReference type="ARBA" id="ARBA00022475"/>
    </source>
</evidence>
<dbReference type="EMBL" id="JAWSTH010000025">
    <property type="protein sequence ID" value="MDW5595002.1"/>
    <property type="molecule type" value="Genomic_DNA"/>
</dbReference>
<evidence type="ECO:0000256" key="12">
    <source>
        <dbReference type="ARBA" id="ARBA00023122"/>
    </source>
</evidence>
<feature type="transmembrane region" description="Helical" evidence="14">
    <location>
        <begin position="110"/>
        <end position="133"/>
    </location>
</feature>
<dbReference type="RefSeq" id="WP_318597335.1">
    <property type="nucleotide sequence ID" value="NZ_JAWSTH010000025.1"/>
</dbReference>
<dbReference type="PIRSF" id="PIRSF006404">
    <property type="entry name" value="UCP006404_Pept_M50_CBS"/>
    <property type="match status" value="1"/>
</dbReference>
<keyword evidence="18" id="KW-1185">Reference proteome</keyword>
<dbReference type="SUPFAM" id="SSF54631">
    <property type="entry name" value="CBS-domain pair"/>
    <property type="match status" value="1"/>
</dbReference>
<dbReference type="Gene3D" id="3.10.580.10">
    <property type="entry name" value="CBS-domain"/>
    <property type="match status" value="1"/>
</dbReference>
<evidence type="ECO:0000256" key="5">
    <source>
        <dbReference type="ARBA" id="ARBA00022692"/>
    </source>
</evidence>
<feature type="transmembrane region" description="Helical" evidence="14">
    <location>
        <begin position="205"/>
        <end position="222"/>
    </location>
</feature>
<evidence type="ECO:0000256" key="1">
    <source>
        <dbReference type="ARBA" id="ARBA00004651"/>
    </source>
</evidence>
<keyword evidence="12 15" id="KW-0129">CBS domain</keyword>
<evidence type="ECO:0000313" key="17">
    <source>
        <dbReference type="EMBL" id="MDW5595002.1"/>
    </source>
</evidence>
<keyword evidence="9 14" id="KW-0862">Zinc</keyword>
<proteinExistence type="inferred from homology"/>
<feature type="transmembrane region" description="Helical" evidence="14">
    <location>
        <begin position="14"/>
        <end position="36"/>
    </location>
</feature>
<dbReference type="Pfam" id="PF00571">
    <property type="entry name" value="CBS"/>
    <property type="match status" value="1"/>
</dbReference>
<evidence type="ECO:0000256" key="14">
    <source>
        <dbReference type="PIRNR" id="PIRNR006404"/>
    </source>
</evidence>
<evidence type="ECO:0000256" key="8">
    <source>
        <dbReference type="ARBA" id="ARBA00022801"/>
    </source>
</evidence>
<evidence type="ECO:0000259" key="16">
    <source>
        <dbReference type="PROSITE" id="PS51371"/>
    </source>
</evidence>
<evidence type="ECO:0000256" key="6">
    <source>
        <dbReference type="ARBA" id="ARBA00022723"/>
    </source>
</evidence>
<evidence type="ECO:0000256" key="11">
    <source>
        <dbReference type="ARBA" id="ARBA00023049"/>
    </source>
</evidence>
<accession>A0ABU4HP02</accession>
<feature type="transmembrane region" description="Helical" evidence="14">
    <location>
        <begin position="48"/>
        <end position="67"/>
    </location>
</feature>
<feature type="transmembrane region" description="Helical" evidence="14">
    <location>
        <begin position="153"/>
        <end position="173"/>
    </location>
</feature>
<evidence type="ECO:0000313" key="18">
    <source>
        <dbReference type="Proteomes" id="UP001284601"/>
    </source>
</evidence>
<dbReference type="GO" id="GO:0006508">
    <property type="term" value="P:proteolysis"/>
    <property type="evidence" value="ECO:0007669"/>
    <property type="project" value="UniProtKB-KW"/>
</dbReference>
<keyword evidence="11 14" id="KW-0482">Metalloprotease</keyword>
<dbReference type="PANTHER" id="PTHR39188:SF3">
    <property type="entry name" value="STAGE IV SPORULATION PROTEIN FB"/>
    <property type="match status" value="1"/>
</dbReference>
<evidence type="ECO:0000256" key="2">
    <source>
        <dbReference type="ARBA" id="ARBA00007931"/>
    </source>
</evidence>
<evidence type="ECO:0000256" key="7">
    <source>
        <dbReference type="ARBA" id="ARBA00022737"/>
    </source>
</evidence>
<keyword evidence="13 14" id="KW-0472">Membrane</keyword>
<keyword evidence="4 14" id="KW-0645">Protease</keyword>
<keyword evidence="5 14" id="KW-0812">Transmembrane</keyword>
<sequence length="390" mass="42169">MFGRSGSIQLARIFGIRVGVDFSWFVVLFVVIFWLSDEFQRSLGGSDTEAYATAVVSALLLFASVIVHELGHALTARRHGIEVAGITLSPLGGFALMNRESRTPKEELQVAGAGPLATFAILVLCALIGLAAYGPSEFADAATLRDSLPTTPVSLTLGWLATMNAIVLVFNLIPAYPLDGGRLARGLVWKLTGDRERGSRAAARLGQGFGILLMGLGLWALVAFDPFIGIWALLVGFMISGSARALLAQTVFTAQLEDVRVADIMDEQPVSVPQELTADRALDEFFLRYRWPWFPVVDAAGRFVGVLREDGAREAVEGGRPVQPVVELMDRDEGERWRIDEDQSLRALLEADGLRSLGAIMAVDRAGVLRGVVTVGRLRRAVQAAIATRP</sequence>
<evidence type="ECO:0000256" key="9">
    <source>
        <dbReference type="ARBA" id="ARBA00022833"/>
    </source>
</evidence>
<evidence type="ECO:0000256" key="4">
    <source>
        <dbReference type="ARBA" id="ARBA00022670"/>
    </source>
</evidence>
<comment type="caution">
    <text evidence="17">The sequence shown here is derived from an EMBL/GenBank/DDBJ whole genome shotgun (WGS) entry which is preliminary data.</text>
</comment>
<feature type="domain" description="CBS" evidence="16">
    <location>
        <begin position="265"/>
        <end position="322"/>
    </location>
</feature>
<organism evidence="17 18">
    <name type="scientific">Conexibacter stalactiti</name>
    <dbReference type="NCBI Taxonomy" id="1940611"/>
    <lineage>
        <taxon>Bacteria</taxon>
        <taxon>Bacillati</taxon>
        <taxon>Actinomycetota</taxon>
        <taxon>Thermoleophilia</taxon>
        <taxon>Solirubrobacterales</taxon>
        <taxon>Conexibacteraceae</taxon>
        <taxon>Conexibacter</taxon>
    </lineage>
</organism>
<feature type="transmembrane region" description="Helical" evidence="14">
    <location>
        <begin position="228"/>
        <end position="247"/>
    </location>
</feature>
<keyword evidence="3 14" id="KW-1003">Cell membrane</keyword>
<comment type="subcellular location">
    <subcellularLocation>
        <location evidence="1 14">Cell membrane</location>
        <topology evidence="1 14">Multi-pass membrane protein</topology>
    </subcellularLocation>
</comment>
<comment type="cofactor">
    <cofactor evidence="14">
        <name>Zn(2+)</name>
        <dbReference type="ChEBI" id="CHEBI:29105"/>
    </cofactor>
    <text evidence="14">Binds 1 zinc ion per subunit.</text>
</comment>
<dbReference type="InterPro" id="IPR046342">
    <property type="entry name" value="CBS_dom_sf"/>
</dbReference>
<evidence type="ECO:0000256" key="15">
    <source>
        <dbReference type="PROSITE-ProRule" id="PRU00703"/>
    </source>
</evidence>
<evidence type="ECO:0000256" key="10">
    <source>
        <dbReference type="ARBA" id="ARBA00022989"/>
    </source>
</evidence>
<dbReference type="Pfam" id="PF02163">
    <property type="entry name" value="Peptidase_M50"/>
    <property type="match status" value="1"/>
</dbReference>
<reference evidence="18" key="1">
    <citation type="submission" date="2023-07" db="EMBL/GenBank/DDBJ databases">
        <title>Conexibacter stalactiti sp. nov., isolated from stalactites in a lava cave and emended description of the genus Conexibacter.</title>
        <authorList>
            <person name="Lee S.D."/>
        </authorList>
    </citation>
    <scope>NUCLEOTIDE SEQUENCE [LARGE SCALE GENOMIC DNA]</scope>
    <source>
        <strain evidence="18">KCTC 39840</strain>
    </source>
</reference>
<dbReference type="Proteomes" id="UP001284601">
    <property type="component" value="Unassembled WGS sequence"/>
</dbReference>
<name>A0ABU4HP02_9ACTN</name>
<evidence type="ECO:0000256" key="13">
    <source>
        <dbReference type="ARBA" id="ARBA00023136"/>
    </source>
</evidence>
<comment type="similarity">
    <text evidence="2 14">Belongs to the peptidase M50B family.</text>
</comment>
<gene>
    <name evidence="17" type="ORF">R7226_11675</name>
</gene>
<protein>
    <recommendedName>
        <fullName evidence="14">Zinc metalloprotease</fullName>
    </recommendedName>
</protein>
<keyword evidence="7" id="KW-0677">Repeat</keyword>
<dbReference type="InterPro" id="IPR008915">
    <property type="entry name" value="Peptidase_M50"/>
</dbReference>
<keyword evidence="6 14" id="KW-0479">Metal-binding</keyword>
<keyword evidence="8 14" id="KW-0378">Hydrolase</keyword>
<keyword evidence="10 14" id="KW-1133">Transmembrane helix</keyword>
<dbReference type="InterPro" id="IPR000644">
    <property type="entry name" value="CBS_dom"/>
</dbReference>
<dbReference type="GO" id="GO:0008233">
    <property type="term" value="F:peptidase activity"/>
    <property type="evidence" value="ECO:0007669"/>
    <property type="project" value="UniProtKB-KW"/>
</dbReference>